<accession>A0AAD8SJS4</accession>
<gene>
    <name evidence="2" type="ORF">QYE76_071440</name>
</gene>
<protein>
    <recommendedName>
        <fullName evidence="1">KIB1-4 beta-propeller domain-containing protein</fullName>
    </recommendedName>
</protein>
<dbReference type="EMBL" id="JAUUTY010000004">
    <property type="protein sequence ID" value="KAK1653635.1"/>
    <property type="molecule type" value="Genomic_DNA"/>
</dbReference>
<evidence type="ECO:0000313" key="3">
    <source>
        <dbReference type="Proteomes" id="UP001231189"/>
    </source>
</evidence>
<organism evidence="2 3">
    <name type="scientific">Lolium multiflorum</name>
    <name type="common">Italian ryegrass</name>
    <name type="synonym">Lolium perenne subsp. multiflorum</name>
    <dbReference type="NCBI Taxonomy" id="4521"/>
    <lineage>
        <taxon>Eukaryota</taxon>
        <taxon>Viridiplantae</taxon>
        <taxon>Streptophyta</taxon>
        <taxon>Embryophyta</taxon>
        <taxon>Tracheophyta</taxon>
        <taxon>Spermatophyta</taxon>
        <taxon>Magnoliopsida</taxon>
        <taxon>Liliopsida</taxon>
        <taxon>Poales</taxon>
        <taxon>Poaceae</taxon>
        <taxon>BOP clade</taxon>
        <taxon>Pooideae</taxon>
        <taxon>Poodae</taxon>
        <taxon>Poeae</taxon>
        <taxon>Poeae Chloroplast Group 2 (Poeae type)</taxon>
        <taxon>Loliodinae</taxon>
        <taxon>Loliinae</taxon>
        <taxon>Lolium</taxon>
    </lineage>
</organism>
<evidence type="ECO:0000259" key="1">
    <source>
        <dbReference type="Pfam" id="PF03478"/>
    </source>
</evidence>
<reference evidence="2" key="1">
    <citation type="submission" date="2023-07" db="EMBL/GenBank/DDBJ databases">
        <title>A chromosome-level genome assembly of Lolium multiflorum.</title>
        <authorList>
            <person name="Chen Y."/>
            <person name="Copetti D."/>
            <person name="Kolliker R."/>
            <person name="Studer B."/>
        </authorList>
    </citation>
    <scope>NUCLEOTIDE SEQUENCE</scope>
    <source>
        <strain evidence="2">02402/16</strain>
        <tissue evidence="2">Leaf</tissue>
    </source>
</reference>
<keyword evidence="3" id="KW-1185">Reference proteome</keyword>
<dbReference type="InterPro" id="IPR005174">
    <property type="entry name" value="KIB1-4_b-propeller"/>
</dbReference>
<feature type="domain" description="KIB1-4 beta-propeller" evidence="1">
    <location>
        <begin position="74"/>
        <end position="384"/>
    </location>
</feature>
<name>A0AAD8SJS4_LOLMU</name>
<dbReference type="Pfam" id="PF03478">
    <property type="entry name" value="Beta-prop_KIB1-4"/>
    <property type="match status" value="1"/>
</dbReference>
<proteinExistence type="predicted"/>
<comment type="caution">
    <text evidence="2">The sequence shown here is derived from an EMBL/GenBank/DDBJ whole genome shotgun (WGS) entry which is preliminary data.</text>
</comment>
<dbReference type="PANTHER" id="PTHR45560">
    <property type="entry name" value="OS04G0163150 PROTEIN-RELATED"/>
    <property type="match status" value="1"/>
</dbReference>
<evidence type="ECO:0000313" key="2">
    <source>
        <dbReference type="EMBL" id="KAK1653635.1"/>
    </source>
</evidence>
<sequence>MPRDQTCGAGVADAAVAGRHSINLSPDMLANIHGRLSILDRLAFASVFRQSRDAFKPEAPWLVLPGETLETVTLFSPADRRATAVRAMDPSLRGHAVLGSSGGWLVTADARARMHVVNPVTGEQRALPAITTIPCLEERFGRSLFVFKLKPFVPGPPYDGVCKPHAMFCLVPEKMRSHLYRKVVLSAFPGGAAMLITHERFGVPAFATAEDAAWRLAPSREGVEDAVHHDGRFYSVTYSGAVEVWEHDADAGHFTSAAVTPRMIGNASGNTAWRRKYLVVVPGGRLMVVLKGWKRATHGCKRWSCSFKVLVLDGGQWKGTDDIGDAALFVGANESLYVSTRVHPELKPGHVYYTEDDLIQASPCDVYKGSSHYEHEDHRGVGVFCLKNGTVEDLEGLGQCPSWPPPAWFMPSIP</sequence>
<dbReference type="AlphaFoldDB" id="A0AAD8SJS4"/>
<dbReference type="Proteomes" id="UP001231189">
    <property type="component" value="Unassembled WGS sequence"/>
</dbReference>
<dbReference type="PANTHER" id="PTHR45560:SF3">
    <property type="entry name" value="DUF295 DOMAIN-CONTAINING PROTEIN"/>
    <property type="match status" value="1"/>
</dbReference>